<feature type="compositionally biased region" description="Pro residues" evidence="1">
    <location>
        <begin position="10"/>
        <end position="26"/>
    </location>
</feature>
<dbReference type="Proteomes" id="UP000199541">
    <property type="component" value="Unassembled WGS sequence"/>
</dbReference>
<evidence type="ECO:0000313" key="3">
    <source>
        <dbReference type="EMBL" id="SDX30486.1"/>
    </source>
</evidence>
<organism evidence="3 4">
    <name type="scientific">Allgaiera indica</name>
    <dbReference type="NCBI Taxonomy" id="765699"/>
    <lineage>
        <taxon>Bacteria</taxon>
        <taxon>Pseudomonadati</taxon>
        <taxon>Pseudomonadota</taxon>
        <taxon>Alphaproteobacteria</taxon>
        <taxon>Rhodobacterales</taxon>
        <taxon>Paracoccaceae</taxon>
        <taxon>Allgaiera</taxon>
    </lineage>
</organism>
<evidence type="ECO:0000259" key="2">
    <source>
        <dbReference type="Pfam" id="PF01323"/>
    </source>
</evidence>
<reference evidence="3 4" key="1">
    <citation type="submission" date="2016-10" db="EMBL/GenBank/DDBJ databases">
        <authorList>
            <person name="Varghese N."/>
            <person name="Submissions S."/>
        </authorList>
    </citation>
    <scope>NUCLEOTIDE SEQUENCE [LARGE SCALE GENOMIC DNA]</scope>
    <source>
        <strain evidence="3 4">DSM 24802</strain>
    </source>
</reference>
<dbReference type="InterPro" id="IPR001853">
    <property type="entry name" value="DSBA-like_thioredoxin_dom"/>
</dbReference>
<dbReference type="InterPro" id="IPR036249">
    <property type="entry name" value="Thioredoxin-like_sf"/>
</dbReference>
<protein>
    <submittedName>
        <fullName evidence="3">DSBA-like thioredoxin domain-containing protein</fullName>
    </submittedName>
</protein>
<dbReference type="SUPFAM" id="SSF52833">
    <property type="entry name" value="Thioredoxin-like"/>
    <property type="match status" value="1"/>
</dbReference>
<dbReference type="Gene3D" id="3.40.30.10">
    <property type="entry name" value="Glutaredoxin"/>
    <property type="match status" value="1"/>
</dbReference>
<feature type="domain" description="DSBA-like thioredoxin" evidence="2">
    <location>
        <begin position="130"/>
        <end position="269"/>
    </location>
</feature>
<evidence type="ECO:0000313" key="4">
    <source>
        <dbReference type="Proteomes" id="UP000199541"/>
    </source>
</evidence>
<dbReference type="EMBL" id="FNOB01000013">
    <property type="protein sequence ID" value="SDX30486.1"/>
    <property type="molecule type" value="Genomic_DNA"/>
</dbReference>
<proteinExistence type="predicted"/>
<sequence length="286" mass="30225">MGFGLGMHRPPIPPPDAATDRPPVPPARKWRRRAVLASGAAALFLWVRYLPKLPEIFASGPEYHAIPGLAPFRSLDAQGSVTAGGGGALIGIEPTGEAPSWHAWVPRVTADPCRYLFGAEGAAGGAAVPVAYFTDYQCPNCRLLEARLADYAKDHPGRIVLIRHELPLLGPSSVIAARAVLAARLQAGSAAFERRLMQGRVVASRPAMMAIADSVGLDPARLARDMQGQAVQDVLDRDRALAAVFGFFATPGCVIGRTAFLGAVDARLLGRLIDAEAALGPVRCKT</sequence>
<accession>A0A1H3ALD0</accession>
<name>A0A1H3ALD0_9RHOB</name>
<keyword evidence="4" id="KW-1185">Reference proteome</keyword>
<gene>
    <name evidence="3" type="ORF">SAMN05444006_11388</name>
</gene>
<feature type="region of interest" description="Disordered" evidence="1">
    <location>
        <begin position="1"/>
        <end position="26"/>
    </location>
</feature>
<comment type="caution">
    <text evidence="3">The sequence shown here is derived from an EMBL/GenBank/DDBJ whole genome shotgun (WGS) entry which is preliminary data.</text>
</comment>
<evidence type="ECO:0000256" key="1">
    <source>
        <dbReference type="SAM" id="MobiDB-lite"/>
    </source>
</evidence>
<dbReference type="Pfam" id="PF01323">
    <property type="entry name" value="DSBA"/>
    <property type="match status" value="1"/>
</dbReference>